<dbReference type="AlphaFoldDB" id="A0AAW0Y9L9"/>
<evidence type="ECO:0000256" key="1">
    <source>
        <dbReference type="ARBA" id="ARBA00001936"/>
    </source>
</evidence>
<evidence type="ECO:0000256" key="5">
    <source>
        <dbReference type="ARBA" id="ARBA00022801"/>
    </source>
</evidence>
<feature type="non-terminal residue" evidence="13">
    <location>
        <position position="1"/>
    </location>
</feature>
<dbReference type="InterPro" id="IPR004843">
    <property type="entry name" value="Calcineurin-like_PHP"/>
</dbReference>
<gene>
    <name evidence="13" type="ORF">OTU49_016134</name>
</gene>
<keyword evidence="14" id="KW-1185">Reference proteome</keyword>
<dbReference type="PROSITE" id="PS00125">
    <property type="entry name" value="SER_THR_PHOSPHATASE"/>
    <property type="match status" value="1"/>
</dbReference>
<accession>A0AAW0Y9L9</accession>
<comment type="cofactor">
    <cofactor evidence="1">
        <name>Mn(2+)</name>
        <dbReference type="ChEBI" id="CHEBI:29035"/>
    </cofactor>
</comment>
<dbReference type="GO" id="GO:0004722">
    <property type="term" value="F:protein serine/threonine phosphatase activity"/>
    <property type="evidence" value="ECO:0007669"/>
    <property type="project" value="UniProtKB-EC"/>
</dbReference>
<dbReference type="InterPro" id="IPR029052">
    <property type="entry name" value="Metallo-depent_PP-like"/>
</dbReference>
<feature type="domain" description="EF-hand" evidence="12">
    <location>
        <begin position="551"/>
        <end position="586"/>
    </location>
</feature>
<dbReference type="InterPro" id="IPR051134">
    <property type="entry name" value="PPP_phosphatase"/>
</dbReference>
<evidence type="ECO:0000256" key="2">
    <source>
        <dbReference type="ARBA" id="ARBA00008294"/>
    </source>
</evidence>
<dbReference type="EC" id="3.1.3.16" evidence="10"/>
<feature type="domain" description="EF-hand" evidence="12">
    <location>
        <begin position="511"/>
        <end position="546"/>
    </location>
</feature>
<comment type="catalytic activity">
    <reaction evidence="9 10">
        <text>O-phospho-L-threonyl-[protein] + H2O = L-threonyl-[protein] + phosphate</text>
        <dbReference type="Rhea" id="RHEA:47004"/>
        <dbReference type="Rhea" id="RHEA-COMP:11060"/>
        <dbReference type="Rhea" id="RHEA-COMP:11605"/>
        <dbReference type="ChEBI" id="CHEBI:15377"/>
        <dbReference type="ChEBI" id="CHEBI:30013"/>
        <dbReference type="ChEBI" id="CHEBI:43474"/>
        <dbReference type="ChEBI" id="CHEBI:61977"/>
        <dbReference type="EC" id="3.1.3.16"/>
    </reaction>
</comment>
<dbReference type="Proteomes" id="UP001445076">
    <property type="component" value="Unassembled WGS sequence"/>
</dbReference>
<dbReference type="PROSITE" id="PS00018">
    <property type="entry name" value="EF_HAND_1"/>
    <property type="match status" value="2"/>
</dbReference>
<dbReference type="SMART" id="SM00054">
    <property type="entry name" value="EFh"/>
    <property type="match status" value="3"/>
</dbReference>
<comment type="caution">
    <text evidence="13">The sequence shown here is derived from an EMBL/GenBank/DDBJ whole genome shotgun (WGS) entry which is preliminary data.</text>
</comment>
<dbReference type="CDD" id="cd00051">
    <property type="entry name" value="EFh"/>
    <property type="match status" value="1"/>
</dbReference>
<dbReference type="Pfam" id="PF13499">
    <property type="entry name" value="EF-hand_7"/>
    <property type="match status" value="1"/>
</dbReference>
<dbReference type="InterPro" id="IPR018247">
    <property type="entry name" value="EF_Hand_1_Ca_BS"/>
</dbReference>
<evidence type="ECO:0000256" key="7">
    <source>
        <dbReference type="ARBA" id="ARBA00023211"/>
    </source>
</evidence>
<comment type="similarity">
    <text evidence="2 10">Belongs to the PPP phosphatase family.</text>
</comment>
<evidence type="ECO:0000256" key="6">
    <source>
        <dbReference type="ARBA" id="ARBA00022837"/>
    </source>
</evidence>
<dbReference type="Gene3D" id="3.60.21.10">
    <property type="match status" value="1"/>
</dbReference>
<keyword evidence="7" id="KW-0464">Manganese</keyword>
<evidence type="ECO:0000256" key="10">
    <source>
        <dbReference type="RuleBase" id="RU004273"/>
    </source>
</evidence>
<name>A0AAW0Y9L9_CHEQU</name>
<dbReference type="InterPro" id="IPR002048">
    <property type="entry name" value="EF_hand_dom"/>
</dbReference>
<feature type="domain" description="EF-hand" evidence="12">
    <location>
        <begin position="426"/>
        <end position="461"/>
    </location>
</feature>
<reference evidence="13 14" key="1">
    <citation type="journal article" date="2024" name="BMC Genomics">
        <title>Genome assembly of redclaw crayfish (Cherax quadricarinatus) provides insights into its immune adaptation and hypoxia tolerance.</title>
        <authorList>
            <person name="Liu Z."/>
            <person name="Zheng J."/>
            <person name="Li H."/>
            <person name="Fang K."/>
            <person name="Wang S."/>
            <person name="He J."/>
            <person name="Zhou D."/>
            <person name="Weng S."/>
            <person name="Chi M."/>
            <person name="Gu Z."/>
            <person name="He J."/>
            <person name="Li F."/>
            <person name="Wang M."/>
        </authorList>
    </citation>
    <scope>NUCLEOTIDE SEQUENCE [LARGE SCALE GENOMIC DNA]</scope>
    <source>
        <strain evidence="13">ZL_2023a</strain>
    </source>
</reference>
<dbReference type="PANTHER" id="PTHR45668">
    <property type="entry name" value="SERINE/THREONINE-PROTEIN PHOSPHATASE 5-RELATED"/>
    <property type="match status" value="1"/>
</dbReference>
<dbReference type="SUPFAM" id="SSF56300">
    <property type="entry name" value="Metallo-dependent phosphatases"/>
    <property type="match status" value="1"/>
</dbReference>
<feature type="region of interest" description="Disordered" evidence="11">
    <location>
        <begin position="586"/>
        <end position="620"/>
    </location>
</feature>
<dbReference type="InterPro" id="IPR012008">
    <property type="entry name" value="Ser/Thr-Pase_EF-hand_contain"/>
</dbReference>
<dbReference type="PRINTS" id="PR00114">
    <property type="entry name" value="STPHPHTASE"/>
</dbReference>
<evidence type="ECO:0000313" key="14">
    <source>
        <dbReference type="Proteomes" id="UP001445076"/>
    </source>
</evidence>
<dbReference type="SUPFAM" id="SSF47473">
    <property type="entry name" value="EF-hand"/>
    <property type="match status" value="1"/>
</dbReference>
<evidence type="ECO:0000313" key="13">
    <source>
        <dbReference type="EMBL" id="KAK8748422.1"/>
    </source>
</evidence>
<dbReference type="PANTHER" id="PTHR45668:SF3">
    <property type="entry name" value="SERINE_THREONINE-PROTEIN PHOSPHATASE RDGC"/>
    <property type="match status" value="1"/>
</dbReference>
<dbReference type="GO" id="GO:0005509">
    <property type="term" value="F:calcium ion binding"/>
    <property type="evidence" value="ECO:0007669"/>
    <property type="project" value="InterPro"/>
</dbReference>
<dbReference type="GO" id="GO:0005506">
    <property type="term" value="F:iron ion binding"/>
    <property type="evidence" value="ECO:0007669"/>
    <property type="project" value="InterPro"/>
</dbReference>
<keyword evidence="4" id="KW-0677">Repeat</keyword>
<evidence type="ECO:0000256" key="3">
    <source>
        <dbReference type="ARBA" id="ARBA00022723"/>
    </source>
</evidence>
<dbReference type="InterPro" id="IPR006186">
    <property type="entry name" value="Ser/Thr-sp_prot-phosphatase"/>
</dbReference>
<evidence type="ECO:0000259" key="12">
    <source>
        <dbReference type="PROSITE" id="PS50222"/>
    </source>
</evidence>
<sequence length="620" mass="70161">LYGFFNALITHMGSGNKTEIMEALSPRASPSSDEDGEGGEMSIKRLLEEAWTEEITVEGSYKGVHLTPPLTSDSIHQLVDSFKKKKALHARYVYVLLREAVRVLRQRPTVMHASTAISGQMTVVGDIHGKLNDLLTILYKNGLPSTDNPYVFNGDFVDRGRKSMEVILLLLALVVVFPAEVFLNRGNHEDLVMNARYGFCKEVNRKYKAPHGPRILRLLEEVYRWLPLVTVIDNKVMVVHGGISSDTDLSYITNIDRSKYVSVLRSPAGTLPDEDSPTHACSTTNARHVAATFEWKQVLDLLWSDPQILPGCQPNTFRGGGSYFGPDTTKVFLARHRLTLLIRSHECKLEGYEFTHGNTCLTIFSASNYYEAGSNRGAYVKLQGPRLEPHFVQYTADIKTRKLTIRERVGRLETSAFRELQEQILASKTRLQEAFLKRDKKKTGYISVGDWVEVMENESNLNLPWRVLKDKLVSLHPSSGHVNYDSTFIDDTFKKDIAVKGGPTVLEALYRHKSSLETIFTLIDKDNSGYISMEEFRETCELLSRHIDVPISNQEITDLARSIDINKDGYIDFNEFLECFRIVESSTRGAEDEDEYEDEDDQDLEDGSDQNGEAKLNQQL</sequence>
<dbReference type="InterPro" id="IPR013235">
    <property type="entry name" value="PPP_dom"/>
</dbReference>
<keyword evidence="6" id="KW-0106">Calcium</keyword>
<dbReference type="SMART" id="SM00156">
    <property type="entry name" value="PP2Ac"/>
    <property type="match status" value="1"/>
</dbReference>
<keyword evidence="3" id="KW-0479">Metal-binding</keyword>
<evidence type="ECO:0000256" key="4">
    <source>
        <dbReference type="ARBA" id="ARBA00022737"/>
    </source>
</evidence>
<keyword evidence="5 10" id="KW-0378">Hydrolase</keyword>
<protein>
    <recommendedName>
        <fullName evidence="10">Serine/threonine-protein phosphatase</fullName>
        <ecNumber evidence="10">3.1.3.16</ecNumber>
    </recommendedName>
</protein>
<organism evidence="13 14">
    <name type="scientific">Cherax quadricarinatus</name>
    <name type="common">Australian red claw crayfish</name>
    <dbReference type="NCBI Taxonomy" id="27406"/>
    <lineage>
        <taxon>Eukaryota</taxon>
        <taxon>Metazoa</taxon>
        <taxon>Ecdysozoa</taxon>
        <taxon>Arthropoda</taxon>
        <taxon>Crustacea</taxon>
        <taxon>Multicrustacea</taxon>
        <taxon>Malacostraca</taxon>
        <taxon>Eumalacostraca</taxon>
        <taxon>Eucarida</taxon>
        <taxon>Decapoda</taxon>
        <taxon>Pleocyemata</taxon>
        <taxon>Astacidea</taxon>
        <taxon>Parastacoidea</taxon>
        <taxon>Parastacidae</taxon>
        <taxon>Cherax</taxon>
    </lineage>
</organism>
<dbReference type="Pfam" id="PF08321">
    <property type="entry name" value="PPP5"/>
    <property type="match status" value="1"/>
</dbReference>
<proteinExistence type="inferred from homology"/>
<evidence type="ECO:0000256" key="8">
    <source>
        <dbReference type="ARBA" id="ARBA00047761"/>
    </source>
</evidence>
<evidence type="ECO:0000256" key="11">
    <source>
        <dbReference type="SAM" id="MobiDB-lite"/>
    </source>
</evidence>
<comment type="catalytic activity">
    <reaction evidence="8">
        <text>O-phospho-L-seryl-[protein] + H2O = L-seryl-[protein] + phosphate</text>
        <dbReference type="Rhea" id="RHEA:20629"/>
        <dbReference type="Rhea" id="RHEA-COMP:9863"/>
        <dbReference type="Rhea" id="RHEA-COMP:11604"/>
        <dbReference type="ChEBI" id="CHEBI:15377"/>
        <dbReference type="ChEBI" id="CHEBI:29999"/>
        <dbReference type="ChEBI" id="CHEBI:43474"/>
        <dbReference type="ChEBI" id="CHEBI:83421"/>
        <dbReference type="EC" id="3.1.3.16"/>
    </reaction>
</comment>
<dbReference type="Pfam" id="PF00149">
    <property type="entry name" value="Metallophos"/>
    <property type="match status" value="1"/>
</dbReference>
<feature type="compositionally biased region" description="Acidic residues" evidence="11">
    <location>
        <begin position="591"/>
        <end position="608"/>
    </location>
</feature>
<dbReference type="EMBL" id="JARKIK010000012">
    <property type="protein sequence ID" value="KAK8748422.1"/>
    <property type="molecule type" value="Genomic_DNA"/>
</dbReference>
<dbReference type="Gene3D" id="1.10.238.10">
    <property type="entry name" value="EF-hand"/>
    <property type="match status" value="1"/>
</dbReference>
<dbReference type="InterPro" id="IPR011992">
    <property type="entry name" value="EF-hand-dom_pair"/>
</dbReference>
<dbReference type="GO" id="GO:0050906">
    <property type="term" value="P:detection of stimulus involved in sensory perception"/>
    <property type="evidence" value="ECO:0007669"/>
    <property type="project" value="InterPro"/>
</dbReference>
<dbReference type="PIRSF" id="PIRSF000912">
    <property type="entry name" value="PPEF"/>
    <property type="match status" value="1"/>
</dbReference>
<dbReference type="GO" id="GO:0030145">
    <property type="term" value="F:manganese ion binding"/>
    <property type="evidence" value="ECO:0007669"/>
    <property type="project" value="InterPro"/>
</dbReference>
<evidence type="ECO:0000256" key="9">
    <source>
        <dbReference type="ARBA" id="ARBA00048336"/>
    </source>
</evidence>
<dbReference type="PROSITE" id="PS50222">
    <property type="entry name" value="EF_HAND_2"/>
    <property type="match status" value="3"/>
</dbReference>